<dbReference type="InterPro" id="IPR043129">
    <property type="entry name" value="ATPase_NBD"/>
</dbReference>
<dbReference type="RefSeq" id="WP_114581015.1">
    <property type="nucleotide sequence ID" value="NZ_QPMH01000003.1"/>
</dbReference>
<evidence type="ECO:0000313" key="3">
    <source>
        <dbReference type="Proteomes" id="UP000253941"/>
    </source>
</evidence>
<accession>A0A369TFA9</accession>
<dbReference type="AlphaFoldDB" id="A0A369TFA9"/>
<dbReference type="Pfam" id="PF05137">
    <property type="entry name" value="PilN"/>
    <property type="match status" value="1"/>
</dbReference>
<evidence type="ECO:0000313" key="2">
    <source>
        <dbReference type="EMBL" id="RDD63065.1"/>
    </source>
</evidence>
<dbReference type="PANTHER" id="PTHR40278">
    <property type="entry name" value="DNA UTILIZATION PROTEIN HOFN"/>
    <property type="match status" value="1"/>
</dbReference>
<dbReference type="PANTHER" id="PTHR40278:SF1">
    <property type="entry name" value="DNA UTILIZATION PROTEIN HOFN"/>
    <property type="match status" value="1"/>
</dbReference>
<gene>
    <name evidence="2" type="ORF">DRB17_04645</name>
</gene>
<dbReference type="InterPro" id="IPR052534">
    <property type="entry name" value="Extracell_DNA_Util/SecSys_Comp"/>
</dbReference>
<dbReference type="EMBL" id="QPMH01000003">
    <property type="protein sequence ID" value="RDD63065.1"/>
    <property type="molecule type" value="Genomic_DNA"/>
</dbReference>
<keyword evidence="3" id="KW-1185">Reference proteome</keyword>
<dbReference type="Gene3D" id="3.30.420.40">
    <property type="match status" value="1"/>
</dbReference>
<keyword evidence="1" id="KW-0175">Coiled coil</keyword>
<dbReference type="InterPro" id="IPR007813">
    <property type="entry name" value="PilN"/>
</dbReference>
<evidence type="ECO:0000256" key="1">
    <source>
        <dbReference type="SAM" id="Coils"/>
    </source>
</evidence>
<sequence>MRLGGTALTSASRSAWRWWTCELRDLLPEDVRNAPTLLRRDFEAEIVGDRLVLRLRFGVRYRELAEIPLDPEDPAAAGSAIREVVRRGRGGYDRVVLRVPGERALRRRTRLPLAARDSLDEALGYDMDRQTPFAEDEVYYGAREIEVDRGGGWLDAELEVIRRDDVDPALKALRHAGLDIDRIEAWPGSGANLLPSDQRPASRGIAKRASALLAIAALGLTIAAGYLPLHHLQSQLAAVERRVEAARNAANQVETLRLQLAELHEREDRVFERKRNEPAALALLNEVTQAMPDGTFAIDFALDGEEIRVTGYSDKASDLISKLEGAPLLSESRFRSPVTQDQRLEAERYDVAARITTADEEGKE</sequence>
<protein>
    <recommendedName>
        <fullName evidence="4">Fimbrial assembly protein</fullName>
    </recommendedName>
</protein>
<dbReference type="Proteomes" id="UP000253941">
    <property type="component" value="Unassembled WGS sequence"/>
</dbReference>
<dbReference type="SUPFAM" id="SSF53067">
    <property type="entry name" value="Actin-like ATPase domain"/>
    <property type="match status" value="1"/>
</dbReference>
<evidence type="ECO:0008006" key="4">
    <source>
        <dbReference type="Google" id="ProtNLM"/>
    </source>
</evidence>
<dbReference type="Gene3D" id="3.30.1490.300">
    <property type="match status" value="1"/>
</dbReference>
<name>A0A369TFA9_9PROT</name>
<organism evidence="2 3">
    <name type="scientific">Ferruginivarius sediminum</name>
    <dbReference type="NCBI Taxonomy" id="2661937"/>
    <lineage>
        <taxon>Bacteria</taxon>
        <taxon>Pseudomonadati</taxon>
        <taxon>Pseudomonadota</taxon>
        <taxon>Alphaproteobacteria</taxon>
        <taxon>Rhodospirillales</taxon>
        <taxon>Rhodospirillaceae</taxon>
        <taxon>Ferruginivarius</taxon>
    </lineage>
</organism>
<proteinExistence type="predicted"/>
<feature type="coiled-coil region" evidence="1">
    <location>
        <begin position="229"/>
        <end position="266"/>
    </location>
</feature>
<comment type="caution">
    <text evidence="2">The sequence shown here is derived from an EMBL/GenBank/DDBJ whole genome shotgun (WGS) entry which is preliminary data.</text>
</comment>
<reference evidence="2 3" key="1">
    <citation type="submission" date="2018-07" db="EMBL/GenBank/DDBJ databases">
        <title>Venubactetium sediminum gen. nov., sp. nov., isolated from a marine solar saltern.</title>
        <authorList>
            <person name="Wang S."/>
        </authorList>
    </citation>
    <scope>NUCLEOTIDE SEQUENCE [LARGE SCALE GENOMIC DNA]</scope>
    <source>
        <strain evidence="2 3">WD2A32</strain>
    </source>
</reference>